<reference evidence="1 2" key="1">
    <citation type="submission" date="2016-12" db="EMBL/GenBank/DDBJ databases">
        <authorList>
            <person name="Song W.-J."/>
            <person name="Kurnit D.M."/>
        </authorList>
    </citation>
    <scope>NUCLEOTIDE SEQUENCE [LARGE SCALE GENOMIC DNA]</scope>
    <source>
        <strain evidence="1 2">DSM 43162</strain>
    </source>
</reference>
<organism evidence="1 2">
    <name type="scientific">Geodermatophilus obscurus</name>
    <dbReference type="NCBI Taxonomy" id="1861"/>
    <lineage>
        <taxon>Bacteria</taxon>
        <taxon>Bacillati</taxon>
        <taxon>Actinomycetota</taxon>
        <taxon>Actinomycetes</taxon>
        <taxon>Geodermatophilales</taxon>
        <taxon>Geodermatophilaceae</taxon>
        <taxon>Geodermatophilus</taxon>
    </lineage>
</organism>
<dbReference type="AlphaFoldDB" id="A0A1M7SW43"/>
<name>A0A1M7SW43_9ACTN</name>
<evidence type="ECO:0000313" key="1">
    <source>
        <dbReference type="EMBL" id="SHN62672.1"/>
    </source>
</evidence>
<sequence length="60" mass="6645">MSDVRIRVCSVCGENFEAPRTIGRPPEKCGPACRQEAARRHQRAYRLRHQLGAHGTTAAA</sequence>
<gene>
    <name evidence="1" type="ORF">SAMN05660350_01082</name>
</gene>
<proteinExistence type="predicted"/>
<dbReference type="Proteomes" id="UP000184428">
    <property type="component" value="Unassembled WGS sequence"/>
</dbReference>
<protein>
    <submittedName>
        <fullName evidence="1">Uncharacterized protein</fullName>
    </submittedName>
</protein>
<dbReference type="EMBL" id="FRDM01000004">
    <property type="protein sequence ID" value="SHN62672.1"/>
    <property type="molecule type" value="Genomic_DNA"/>
</dbReference>
<accession>A0A1M7SW43</accession>
<evidence type="ECO:0000313" key="2">
    <source>
        <dbReference type="Proteomes" id="UP000184428"/>
    </source>
</evidence>